<accession>A0A117LRK0</accession>
<name>A0A117LRK0_9EURY</name>
<organism evidence="1 3">
    <name type="scientific">Methanoculleus marisnigri</name>
    <dbReference type="NCBI Taxonomy" id="2198"/>
    <lineage>
        <taxon>Archaea</taxon>
        <taxon>Methanobacteriati</taxon>
        <taxon>Methanobacteriota</taxon>
        <taxon>Stenosarchaea group</taxon>
        <taxon>Methanomicrobia</taxon>
        <taxon>Methanomicrobiales</taxon>
        <taxon>Methanomicrobiaceae</taxon>
        <taxon>Methanoculleus</taxon>
    </lineage>
</organism>
<dbReference type="AlphaFoldDB" id="A0A117LRK0"/>
<evidence type="ECO:0000313" key="3">
    <source>
        <dbReference type="Proteomes" id="UP000054323"/>
    </source>
</evidence>
<dbReference type="EMBL" id="LGHE01000050">
    <property type="protein sequence ID" value="KUL02718.1"/>
    <property type="molecule type" value="Genomic_DNA"/>
</dbReference>
<evidence type="ECO:0000313" key="2">
    <source>
        <dbReference type="EMBL" id="KUL02718.1"/>
    </source>
</evidence>
<evidence type="ECO:0000313" key="4">
    <source>
        <dbReference type="Proteomes" id="UP000054598"/>
    </source>
</evidence>
<proteinExistence type="predicted"/>
<dbReference type="PATRIC" id="fig|2198.3.peg.434"/>
<reference evidence="1" key="1">
    <citation type="journal article" date="2015" name="MBio">
        <title>Genome-resolved metagenomic analysis reveals roles for candidate phyla and other microbial community members in biogeochemical transformations in oil reservoirs.</title>
        <authorList>
            <person name="Hu P."/>
            <person name="Tom L."/>
            <person name="Singh A."/>
            <person name="Thomas B.C."/>
            <person name="Baker B.J."/>
            <person name="Piceno Y.M."/>
            <person name="Andersen G.L."/>
            <person name="Banfield J.F."/>
        </authorList>
    </citation>
    <scope>NUCLEOTIDE SEQUENCE [LARGE SCALE GENOMIC DNA]</scope>
    <source>
        <strain evidence="1">62_101</strain>
        <strain evidence="2">63_41</strain>
    </source>
</reference>
<reference evidence="3 4" key="2">
    <citation type="journal article" date="2015" name="MBio">
        <title>Genome-Resolved Metagenomic Analysis Reveals Roles for Candidate Phyla and Other Microbial Community Members in Biogeochemical Transformations in Oil Reservoirs.</title>
        <authorList>
            <person name="Hu P."/>
            <person name="Tom L."/>
            <person name="Singh A."/>
            <person name="Thomas B.C."/>
            <person name="Baker B.J."/>
            <person name="Piceno Y.M."/>
            <person name="Andersen G.L."/>
            <person name="Banfield J.F."/>
        </authorList>
    </citation>
    <scope>NUCLEOTIDE SEQUENCE [LARGE SCALE GENOMIC DNA]</scope>
</reference>
<dbReference type="Proteomes" id="UP000054323">
    <property type="component" value="Unassembled WGS sequence"/>
</dbReference>
<protein>
    <submittedName>
        <fullName evidence="1">Uncharacterized protein</fullName>
    </submittedName>
</protein>
<sequence>MKRIIAAVMIVLLVLPGFAAAASGGEQTGNGEGNPAAGDRQLVRIEENETSGDRVQQWVAENTTPGGKEFTSDRNRVRLAVHALLAAENRTGGIGQNVSAIAREVNNSVEKTLAAEEQIRTRHGFMRFLFGGDAEAARLIEGEAQRNRERVTELRQSIENCTCDAETKTMLREQVRTIEQEQDRLSALAEEEMRARGLFSWG</sequence>
<gene>
    <name evidence="1" type="ORF">XD82_0348</name>
    <name evidence="2" type="ORF">XE10_0612</name>
</gene>
<comment type="caution">
    <text evidence="1">The sequence shown here is derived from an EMBL/GenBank/DDBJ whole genome shotgun (WGS) entry which is preliminary data.</text>
</comment>
<evidence type="ECO:0000313" key="1">
    <source>
        <dbReference type="EMBL" id="KUK63384.1"/>
    </source>
</evidence>
<dbReference type="EMBL" id="LGGD01000026">
    <property type="protein sequence ID" value="KUK63384.1"/>
    <property type="molecule type" value="Genomic_DNA"/>
</dbReference>
<dbReference type="Proteomes" id="UP000054598">
    <property type="component" value="Unassembled WGS sequence"/>
</dbReference>